<dbReference type="OrthoDB" id="6199455at2759"/>
<keyword evidence="1" id="KW-0812">Transmembrane</keyword>
<dbReference type="SUPFAM" id="SSF53300">
    <property type="entry name" value="vWA-like"/>
    <property type="match status" value="1"/>
</dbReference>
<dbReference type="Gene3D" id="3.40.50.410">
    <property type="entry name" value="von Willebrand factor, type A domain"/>
    <property type="match status" value="1"/>
</dbReference>
<accession>A0A8W8KGY0</accession>
<feature type="chain" id="PRO_5036497399" description="VWFA domain-containing protein" evidence="2">
    <location>
        <begin position="17"/>
        <end position="457"/>
    </location>
</feature>
<dbReference type="EnsemblMetazoa" id="G23125.4">
    <property type="protein sequence ID" value="G23125.4:cds"/>
    <property type="gene ID" value="G23125"/>
</dbReference>
<keyword evidence="1" id="KW-0472">Membrane</keyword>
<keyword evidence="2" id="KW-0732">Signal</keyword>
<keyword evidence="5" id="KW-1185">Reference proteome</keyword>
<keyword evidence="1" id="KW-1133">Transmembrane helix</keyword>
<evidence type="ECO:0000313" key="5">
    <source>
        <dbReference type="Proteomes" id="UP000005408"/>
    </source>
</evidence>
<sequence length="457" mass="51808">MYWWIFVSLVLNYGRCKQIDVIIGLDLSKNTNESQFDQQRQFFQELIEGLYLYNDTDTSYRVGVFAYDDTIIKPKNKLWPLGNMTEFEAKEALKPFNYSIDQNNPYLDHALRFVLASLDDDRSNNKDRECSEKILVLVVTDIVEKWSNGKRDLARLKTMGVKTLFVVVGKAADSELLKGEEILIVSSFNNSMDIQTNASHFLRNILEEGKGSCCDSSFSANQLKDTRCSTQMGNMCEIICSGVFDTNVVLATCEPNGVWSSGKEDACKGFGLHVVSLVIGAGSSLMFLVFVAMFVFLLRRKKCQSKKRTITPAFESPIHRSVRNNYSAPSSKMLAAEQAKVESDEDSDESDAVVYDYAEEDAVNAISKRPVKSKDIHKNEKKNNIDIVHFNAQLGLGINYNNDTEMLNKPIEQIAPLACTVTREGTWHAKYDDDEIYMNQENETEDNQEIYMNTLIR</sequence>
<dbReference type="CDD" id="cd12087">
    <property type="entry name" value="TM_EGFR-like"/>
    <property type="match status" value="1"/>
</dbReference>
<organism evidence="4 5">
    <name type="scientific">Magallana gigas</name>
    <name type="common">Pacific oyster</name>
    <name type="synonym">Crassostrea gigas</name>
    <dbReference type="NCBI Taxonomy" id="29159"/>
    <lineage>
        <taxon>Eukaryota</taxon>
        <taxon>Metazoa</taxon>
        <taxon>Spiralia</taxon>
        <taxon>Lophotrochozoa</taxon>
        <taxon>Mollusca</taxon>
        <taxon>Bivalvia</taxon>
        <taxon>Autobranchia</taxon>
        <taxon>Pteriomorphia</taxon>
        <taxon>Ostreida</taxon>
        <taxon>Ostreoidea</taxon>
        <taxon>Ostreidae</taxon>
        <taxon>Magallana</taxon>
    </lineage>
</organism>
<feature type="domain" description="VWFA" evidence="3">
    <location>
        <begin position="20"/>
        <end position="178"/>
    </location>
</feature>
<dbReference type="AlphaFoldDB" id="A0A8W8KGY0"/>
<evidence type="ECO:0000259" key="3">
    <source>
        <dbReference type="PROSITE" id="PS50234"/>
    </source>
</evidence>
<dbReference type="SMART" id="SM00327">
    <property type="entry name" value="VWA"/>
    <property type="match status" value="1"/>
</dbReference>
<proteinExistence type="predicted"/>
<dbReference type="PROSITE" id="PS50234">
    <property type="entry name" value="VWFA"/>
    <property type="match status" value="1"/>
</dbReference>
<dbReference type="InterPro" id="IPR002035">
    <property type="entry name" value="VWF_A"/>
</dbReference>
<dbReference type="OMA" id="TEINNCH"/>
<protein>
    <recommendedName>
        <fullName evidence="3">VWFA domain-containing protein</fullName>
    </recommendedName>
</protein>
<name>A0A8W8KGY0_MAGGI</name>
<dbReference type="Pfam" id="PF00092">
    <property type="entry name" value="VWA"/>
    <property type="match status" value="1"/>
</dbReference>
<feature type="signal peptide" evidence="2">
    <location>
        <begin position="1"/>
        <end position="16"/>
    </location>
</feature>
<dbReference type="InterPro" id="IPR036465">
    <property type="entry name" value="vWFA_dom_sf"/>
</dbReference>
<evidence type="ECO:0000256" key="1">
    <source>
        <dbReference type="SAM" id="Phobius"/>
    </source>
</evidence>
<evidence type="ECO:0000256" key="2">
    <source>
        <dbReference type="SAM" id="SignalP"/>
    </source>
</evidence>
<dbReference type="Proteomes" id="UP000005408">
    <property type="component" value="Unassembled WGS sequence"/>
</dbReference>
<feature type="transmembrane region" description="Helical" evidence="1">
    <location>
        <begin position="270"/>
        <end position="298"/>
    </location>
</feature>
<reference evidence="4" key="1">
    <citation type="submission" date="2022-08" db="UniProtKB">
        <authorList>
            <consortium name="EnsemblMetazoa"/>
        </authorList>
    </citation>
    <scope>IDENTIFICATION</scope>
    <source>
        <strain evidence="4">05x7-T-G4-1.051#20</strain>
    </source>
</reference>
<evidence type="ECO:0000313" key="4">
    <source>
        <dbReference type="EnsemblMetazoa" id="G23125.4:cds"/>
    </source>
</evidence>